<name>Q7MSP5_WOLSU</name>
<feature type="transmembrane region" description="Helical" evidence="5">
    <location>
        <begin position="159"/>
        <end position="176"/>
    </location>
</feature>
<reference evidence="7 8" key="1">
    <citation type="journal article" date="2003" name="Proc. Natl. Acad. Sci. U.S.A.">
        <title>Complete genome sequence and analysis of Wolinella succinogenes.</title>
        <authorList>
            <person name="Baar C."/>
            <person name="Eppinger M."/>
            <person name="Raddatz G."/>
            <person name="Simon JM."/>
            <person name="Lanz C."/>
            <person name="Klimmek O."/>
            <person name="Nandakumar R."/>
            <person name="Gross R."/>
            <person name="Rosinus A."/>
            <person name="Keller H."/>
            <person name="Jagtap P."/>
            <person name="Linke B."/>
            <person name="Meyer F."/>
            <person name="Lederer H."/>
            <person name="Schuster S.C."/>
        </authorList>
    </citation>
    <scope>NUCLEOTIDE SEQUENCE [LARGE SCALE GENOMIC DNA]</scope>
    <source>
        <strain evidence="8">ATCC 29543 / DSM 1740 / CCUG 13145 / JCM 31913 / LMG 7466 / NCTC 11488 / FDC 602W</strain>
    </source>
</reference>
<feature type="transmembrane region" description="Helical" evidence="5">
    <location>
        <begin position="57"/>
        <end position="78"/>
    </location>
</feature>
<keyword evidence="4 5" id="KW-0472">Membrane</keyword>
<dbReference type="AlphaFoldDB" id="Q7MSP5"/>
<dbReference type="GO" id="GO:0016020">
    <property type="term" value="C:membrane"/>
    <property type="evidence" value="ECO:0007669"/>
    <property type="project" value="UniProtKB-SubCell"/>
</dbReference>
<evidence type="ECO:0000256" key="4">
    <source>
        <dbReference type="ARBA" id="ARBA00023136"/>
    </source>
</evidence>
<feature type="domain" description="O-antigen ligase-related" evidence="6">
    <location>
        <begin position="189"/>
        <end position="356"/>
    </location>
</feature>
<evidence type="ECO:0000256" key="1">
    <source>
        <dbReference type="ARBA" id="ARBA00004141"/>
    </source>
</evidence>
<feature type="transmembrane region" description="Helical" evidence="5">
    <location>
        <begin position="227"/>
        <end position="245"/>
    </location>
</feature>
<protein>
    <recommendedName>
        <fullName evidence="6">O-antigen ligase-related domain-containing protein</fullName>
    </recommendedName>
</protein>
<keyword evidence="3 5" id="KW-1133">Transmembrane helix</keyword>
<keyword evidence="2 5" id="KW-0812">Transmembrane</keyword>
<dbReference type="InterPro" id="IPR051533">
    <property type="entry name" value="WaaL-like"/>
</dbReference>
<feature type="transmembrane region" description="Helical" evidence="5">
    <location>
        <begin position="93"/>
        <end position="110"/>
    </location>
</feature>
<evidence type="ECO:0000256" key="2">
    <source>
        <dbReference type="ARBA" id="ARBA00022692"/>
    </source>
</evidence>
<keyword evidence="8" id="KW-1185">Reference proteome</keyword>
<dbReference type="PANTHER" id="PTHR37422:SF13">
    <property type="entry name" value="LIPOPOLYSACCHARIDE BIOSYNTHESIS PROTEIN PA4999-RELATED"/>
    <property type="match status" value="1"/>
</dbReference>
<evidence type="ECO:0000313" key="7">
    <source>
        <dbReference type="EMBL" id="CAE09404.1"/>
    </source>
</evidence>
<gene>
    <name evidence="7" type="ordered locus">WS0249</name>
</gene>
<evidence type="ECO:0000256" key="3">
    <source>
        <dbReference type="ARBA" id="ARBA00022989"/>
    </source>
</evidence>
<dbReference type="Proteomes" id="UP000000422">
    <property type="component" value="Chromosome"/>
</dbReference>
<accession>Q7MSP5</accession>
<comment type="subcellular location">
    <subcellularLocation>
        <location evidence="1">Membrane</location>
        <topology evidence="1">Multi-pass membrane protein</topology>
    </subcellularLocation>
</comment>
<dbReference type="EMBL" id="BX571657">
    <property type="protein sequence ID" value="CAE09404.1"/>
    <property type="molecule type" value="Genomic_DNA"/>
</dbReference>
<dbReference type="HOGENOM" id="CLU_635668_0_0_7"/>
<feature type="transmembrane region" description="Helical" evidence="5">
    <location>
        <begin position="117"/>
        <end position="139"/>
    </location>
</feature>
<dbReference type="Pfam" id="PF04932">
    <property type="entry name" value="Wzy_C"/>
    <property type="match status" value="1"/>
</dbReference>
<feature type="transmembrane region" description="Helical" evidence="5">
    <location>
        <begin position="378"/>
        <end position="400"/>
    </location>
</feature>
<proteinExistence type="predicted"/>
<dbReference type="KEGG" id="wsu:WS0249"/>
<feature type="transmembrane region" description="Helical" evidence="5">
    <location>
        <begin position="204"/>
        <end position="220"/>
    </location>
</feature>
<feature type="transmembrane region" description="Helical" evidence="5">
    <location>
        <begin position="12"/>
        <end position="45"/>
    </location>
</feature>
<dbReference type="InterPro" id="IPR007016">
    <property type="entry name" value="O-antigen_ligase-rel_domated"/>
</dbReference>
<dbReference type="STRING" id="273121.WS0249"/>
<evidence type="ECO:0000256" key="5">
    <source>
        <dbReference type="SAM" id="Phobius"/>
    </source>
</evidence>
<dbReference type="RefSeq" id="WP_011138205.1">
    <property type="nucleotide sequence ID" value="NC_005090.1"/>
</dbReference>
<dbReference type="eggNOG" id="COG3307">
    <property type="taxonomic scope" value="Bacteria"/>
</dbReference>
<feature type="transmembrane region" description="Helical" evidence="5">
    <location>
        <begin position="181"/>
        <end position="198"/>
    </location>
</feature>
<evidence type="ECO:0000313" key="8">
    <source>
        <dbReference type="Proteomes" id="UP000000422"/>
    </source>
</evidence>
<organism evidence="8">
    <name type="scientific">Wolinella succinogenes (strain ATCC 29543 / DSM 1740 / CCUG 13145 / JCM 31913 / LMG 7466 / NCTC 11488 / FDC 602W)</name>
    <name type="common">Vibrio succinogenes</name>
    <dbReference type="NCBI Taxonomy" id="273121"/>
    <lineage>
        <taxon>Bacteria</taxon>
        <taxon>Pseudomonadati</taxon>
        <taxon>Campylobacterota</taxon>
        <taxon>Epsilonproteobacteria</taxon>
        <taxon>Campylobacterales</taxon>
        <taxon>Helicobacteraceae</taxon>
        <taxon>Wolinella</taxon>
    </lineage>
</organism>
<dbReference type="PANTHER" id="PTHR37422">
    <property type="entry name" value="TEICHURONIC ACID BIOSYNTHESIS PROTEIN TUAE"/>
    <property type="match status" value="1"/>
</dbReference>
<sequence length="427" mass="47682">MRVAERMEAIPAFLFLVGVFALGVAHVNAVVNIALYGSIAGWLLFYSKRITQEGWRFLYPVGIFLSIYLALALFSLLFSIDVAKSFREIRSELLQNFFLLVASFWMVVGLKESSLRYWLLALAGILVLHMAIHLGIWVEHGGFPYRAGGLLDSGGGEKFGVWVLFFLGLSLALGVLGDSKILKILGGGLVLVALVAIVANNTRATLLGAIIMGASLLWLFKERSKRYLALGAGVVLVLVSLSLLYHHGERLGHRYNLAAQSEEIHHLFELSPAQMKDLEKEGIDHAIASRLAMWKSIVLALGDDPLTPRGYGRDLYKRTIAKEWSHTTQNIPYITYLFPHNAFLSMAYQLGILGLFWMVAWFGFLWRRSLLLAHSNSSYRWVGGFFFLGSVGLAVSIFFGDFFADSEARLFYILSGVMLALDFRSRQ</sequence>
<feature type="transmembrane region" description="Helical" evidence="5">
    <location>
        <begin position="346"/>
        <end position="366"/>
    </location>
</feature>
<evidence type="ECO:0000259" key="6">
    <source>
        <dbReference type="Pfam" id="PF04932"/>
    </source>
</evidence>